<gene>
    <name evidence="11" type="ORF">OIK40_05755</name>
</gene>
<evidence type="ECO:0000256" key="2">
    <source>
        <dbReference type="ARBA" id="ARBA00008017"/>
    </source>
</evidence>
<keyword evidence="3" id="KW-1003">Cell membrane</keyword>
<sequence>MNILAAAAQAVVTDSETPPADGASAAPADATPAPTPLPEPSATPTVEVVEAADKLKEGVTAQSKTAGAFLERLDAIAVQVGHIRISLFDALLVVGVILLVITAAMVINRIGKRAIRKVGRFDETQKLLAEKLLTIVVWAAAFFIGIDLLGIDLTALAFFGGAFGLAIGFGLQKTFGNLIAGIILLMDKSIKPGDVIAVTDMAGNETFGQIRKIGIRAVSVTTRDEREYLIPNENLMINQVENWSYSSKKVRMQVHVGISYNADMNLAEELMLEAAKKAPRVLDTPPPTVWMSEYGDNSVNFTIHCWIVDPEEGVGNVRSTVLKNLWWLFKEHGIEIPFPQRDINLRGNAQFEALIAALEGDRAAKE</sequence>
<evidence type="ECO:0000313" key="11">
    <source>
        <dbReference type="EMBL" id="MDC8754149.1"/>
    </source>
</evidence>
<dbReference type="SUPFAM" id="SSF82861">
    <property type="entry name" value="Mechanosensitive channel protein MscS (YggB), transmembrane region"/>
    <property type="match status" value="1"/>
</dbReference>
<evidence type="ECO:0000259" key="10">
    <source>
        <dbReference type="Pfam" id="PF21082"/>
    </source>
</evidence>
<feature type="transmembrane region" description="Helical" evidence="8">
    <location>
        <begin position="132"/>
        <end position="151"/>
    </location>
</feature>
<evidence type="ECO:0000256" key="8">
    <source>
        <dbReference type="SAM" id="Phobius"/>
    </source>
</evidence>
<evidence type="ECO:0000256" key="4">
    <source>
        <dbReference type="ARBA" id="ARBA00022692"/>
    </source>
</evidence>
<feature type="region of interest" description="Disordered" evidence="7">
    <location>
        <begin position="13"/>
        <end position="43"/>
    </location>
</feature>
<dbReference type="InterPro" id="IPR010920">
    <property type="entry name" value="LSM_dom_sf"/>
</dbReference>
<dbReference type="InterPro" id="IPR011014">
    <property type="entry name" value="MscS_channel_TM-2"/>
</dbReference>
<evidence type="ECO:0000256" key="3">
    <source>
        <dbReference type="ARBA" id="ARBA00022475"/>
    </source>
</evidence>
<dbReference type="RefSeq" id="WP_273676932.1">
    <property type="nucleotide sequence ID" value="NZ_JAQQXQ010000003.1"/>
</dbReference>
<dbReference type="Gene3D" id="3.30.70.100">
    <property type="match status" value="1"/>
</dbReference>
<evidence type="ECO:0000256" key="7">
    <source>
        <dbReference type="SAM" id="MobiDB-lite"/>
    </source>
</evidence>
<reference evidence="11 12" key="1">
    <citation type="submission" date="2022-10" db="EMBL/GenBank/DDBJ databases">
        <title>Erythrobacter sp. sf7 Genome sequencing.</title>
        <authorList>
            <person name="Park S."/>
        </authorList>
    </citation>
    <scope>NUCLEOTIDE SEQUENCE [LARGE SCALE GENOMIC DNA]</scope>
    <source>
        <strain evidence="12">sf7</strain>
    </source>
</reference>
<dbReference type="InterPro" id="IPR049278">
    <property type="entry name" value="MS_channel_C"/>
</dbReference>
<keyword evidence="4 8" id="KW-0812">Transmembrane</keyword>
<dbReference type="Gene3D" id="2.30.30.60">
    <property type="match status" value="1"/>
</dbReference>
<dbReference type="SUPFAM" id="SSF82689">
    <property type="entry name" value="Mechanosensitive channel protein MscS (YggB), C-terminal domain"/>
    <property type="match status" value="1"/>
</dbReference>
<name>A0ABT5JNB8_9SPHN</name>
<keyword evidence="5 8" id="KW-1133">Transmembrane helix</keyword>
<evidence type="ECO:0000256" key="5">
    <source>
        <dbReference type="ARBA" id="ARBA00022989"/>
    </source>
</evidence>
<dbReference type="InterPro" id="IPR023408">
    <property type="entry name" value="MscS_beta-dom_sf"/>
</dbReference>
<proteinExistence type="inferred from homology"/>
<comment type="caution">
    <text evidence="11">The sequence shown here is derived from an EMBL/GenBank/DDBJ whole genome shotgun (WGS) entry which is preliminary data.</text>
</comment>
<dbReference type="InterPro" id="IPR006685">
    <property type="entry name" value="MscS_channel_2nd"/>
</dbReference>
<dbReference type="Gene3D" id="1.10.287.1260">
    <property type="match status" value="1"/>
</dbReference>
<accession>A0ABT5JNB8</accession>
<feature type="compositionally biased region" description="Low complexity" evidence="7">
    <location>
        <begin position="17"/>
        <end position="32"/>
    </location>
</feature>
<keyword evidence="12" id="KW-1185">Reference proteome</keyword>
<dbReference type="SUPFAM" id="SSF50182">
    <property type="entry name" value="Sm-like ribonucleoproteins"/>
    <property type="match status" value="1"/>
</dbReference>
<comment type="subcellular location">
    <subcellularLocation>
        <location evidence="1">Cell membrane</location>
        <topology evidence="1">Multi-pass membrane protein</topology>
    </subcellularLocation>
</comment>
<evidence type="ECO:0000313" key="12">
    <source>
        <dbReference type="Proteomes" id="UP001216558"/>
    </source>
</evidence>
<protein>
    <submittedName>
        <fullName evidence="11">Mechanosensitive ion channel</fullName>
    </submittedName>
</protein>
<dbReference type="EMBL" id="JAQQXQ010000003">
    <property type="protein sequence ID" value="MDC8754149.1"/>
    <property type="molecule type" value="Genomic_DNA"/>
</dbReference>
<dbReference type="PANTHER" id="PTHR30347">
    <property type="entry name" value="POTASSIUM CHANNEL RELATED"/>
    <property type="match status" value="1"/>
</dbReference>
<dbReference type="PANTHER" id="PTHR30347:SF1">
    <property type="entry name" value="MECHANOSENSITIVE CHANNEL MSCK"/>
    <property type="match status" value="1"/>
</dbReference>
<dbReference type="Proteomes" id="UP001216558">
    <property type="component" value="Unassembled WGS sequence"/>
</dbReference>
<feature type="transmembrane region" description="Helical" evidence="8">
    <location>
        <begin position="90"/>
        <end position="111"/>
    </location>
</feature>
<feature type="domain" description="Mechanosensitive ion channel MscS C-terminal" evidence="10">
    <location>
        <begin position="254"/>
        <end position="336"/>
    </location>
</feature>
<comment type="similarity">
    <text evidence="2">Belongs to the MscS (TC 1.A.23) family.</text>
</comment>
<evidence type="ECO:0000259" key="9">
    <source>
        <dbReference type="Pfam" id="PF00924"/>
    </source>
</evidence>
<keyword evidence="6 8" id="KW-0472">Membrane</keyword>
<evidence type="ECO:0000256" key="1">
    <source>
        <dbReference type="ARBA" id="ARBA00004651"/>
    </source>
</evidence>
<dbReference type="InterPro" id="IPR011066">
    <property type="entry name" value="MscS_channel_C_sf"/>
</dbReference>
<dbReference type="Pfam" id="PF21082">
    <property type="entry name" value="MS_channel_3rd"/>
    <property type="match status" value="1"/>
</dbReference>
<feature type="transmembrane region" description="Helical" evidence="8">
    <location>
        <begin position="157"/>
        <end position="185"/>
    </location>
</feature>
<organism evidence="11 12">
    <name type="scientific">Erythrobacter fulvus</name>
    <dbReference type="NCBI Taxonomy" id="2987523"/>
    <lineage>
        <taxon>Bacteria</taxon>
        <taxon>Pseudomonadati</taxon>
        <taxon>Pseudomonadota</taxon>
        <taxon>Alphaproteobacteria</taxon>
        <taxon>Sphingomonadales</taxon>
        <taxon>Erythrobacteraceae</taxon>
        <taxon>Erythrobacter/Porphyrobacter group</taxon>
        <taxon>Erythrobacter</taxon>
    </lineage>
</organism>
<feature type="domain" description="Mechanosensitive ion channel MscS" evidence="9">
    <location>
        <begin position="174"/>
        <end position="244"/>
    </location>
</feature>
<dbReference type="InterPro" id="IPR052702">
    <property type="entry name" value="MscS-like_channel"/>
</dbReference>
<dbReference type="Pfam" id="PF00924">
    <property type="entry name" value="MS_channel_2nd"/>
    <property type="match status" value="1"/>
</dbReference>
<evidence type="ECO:0000256" key="6">
    <source>
        <dbReference type="ARBA" id="ARBA00023136"/>
    </source>
</evidence>